<dbReference type="EMBL" id="QPJQ01000031">
    <property type="protein sequence ID" value="RCW97264.1"/>
    <property type="molecule type" value="Genomic_DNA"/>
</dbReference>
<dbReference type="OrthoDB" id="9782977at2"/>
<dbReference type="Proteomes" id="UP000253506">
    <property type="component" value="Unassembled WGS sequence"/>
</dbReference>
<dbReference type="PANTHER" id="PTHR38037:SF1">
    <property type="entry name" value="ATP-DEPENDENT ZINC PROTEASE DOMAIN-CONTAINING PROTEIN-RELATED"/>
    <property type="match status" value="1"/>
</dbReference>
<evidence type="ECO:0000313" key="2">
    <source>
        <dbReference type="EMBL" id="QRV22680.1"/>
    </source>
</evidence>
<gene>
    <name evidence="3" type="ORF">DFP77_13140</name>
    <name evidence="2" type="ORF">JSY38_11390</name>
</gene>
<dbReference type="AlphaFoldDB" id="A0A368ZPH0"/>
<evidence type="ECO:0000259" key="1">
    <source>
        <dbReference type="Pfam" id="PF05618"/>
    </source>
</evidence>
<evidence type="ECO:0000313" key="3">
    <source>
        <dbReference type="EMBL" id="RCW97264.1"/>
    </source>
</evidence>
<dbReference type="Pfam" id="PF05618">
    <property type="entry name" value="Zn_protease"/>
    <property type="match status" value="1"/>
</dbReference>
<dbReference type="Gene3D" id="2.40.70.10">
    <property type="entry name" value="Acid Proteases"/>
    <property type="match status" value="1"/>
</dbReference>
<dbReference type="GO" id="GO:0008233">
    <property type="term" value="F:peptidase activity"/>
    <property type="evidence" value="ECO:0007669"/>
    <property type="project" value="UniProtKB-KW"/>
</dbReference>
<dbReference type="SUPFAM" id="SSF50630">
    <property type="entry name" value="Acid proteases"/>
    <property type="match status" value="1"/>
</dbReference>
<keyword evidence="2" id="KW-0378">Hydrolase</keyword>
<feature type="domain" description="Retropepsin-like aspartic endopeptidase" evidence="1">
    <location>
        <begin position="10"/>
        <end position="139"/>
    </location>
</feature>
<evidence type="ECO:0000313" key="5">
    <source>
        <dbReference type="Proteomes" id="UP000644167"/>
    </source>
</evidence>
<organism evidence="3 4">
    <name type="scientific">Marinomonas foliarum</name>
    <dbReference type="NCBI Taxonomy" id="491950"/>
    <lineage>
        <taxon>Bacteria</taxon>
        <taxon>Pseudomonadati</taxon>
        <taxon>Pseudomonadota</taxon>
        <taxon>Gammaproteobacteria</taxon>
        <taxon>Oceanospirillales</taxon>
        <taxon>Oceanospirillaceae</taxon>
        <taxon>Marinomonas</taxon>
    </lineage>
</organism>
<proteinExistence type="predicted"/>
<accession>A0A368ZPH0</accession>
<dbReference type="EMBL" id="CP070273">
    <property type="protein sequence ID" value="QRV22680.1"/>
    <property type="molecule type" value="Genomic_DNA"/>
</dbReference>
<name>A0A368ZPH0_9GAMM</name>
<dbReference type="GO" id="GO:0006508">
    <property type="term" value="P:proteolysis"/>
    <property type="evidence" value="ECO:0007669"/>
    <property type="project" value="UniProtKB-KW"/>
</dbReference>
<reference evidence="3 4" key="1">
    <citation type="submission" date="2018-07" db="EMBL/GenBank/DDBJ databases">
        <title>Genomic Encyclopedia of Type Strains, Phase III (KMG-III): the genomes of soil and plant-associated and newly described type strains.</title>
        <authorList>
            <person name="Whitman W."/>
        </authorList>
    </citation>
    <scope>NUCLEOTIDE SEQUENCE [LARGE SCALE GENOMIC DNA]</scope>
    <source>
        <strain evidence="3 4">CECT 7731</strain>
    </source>
</reference>
<dbReference type="InterPro" id="IPR021109">
    <property type="entry name" value="Peptidase_aspartic_dom_sf"/>
</dbReference>
<dbReference type="RefSeq" id="WP_114413019.1">
    <property type="nucleotide sequence ID" value="NZ_CP070273.1"/>
</dbReference>
<reference evidence="2 5" key="2">
    <citation type="submission" date="2021-02" db="EMBL/GenBank/DDBJ databases">
        <title>The genome of Marinomonas foliarum JZW.</title>
        <authorList>
            <person name="Sun M."/>
        </authorList>
    </citation>
    <scope>NUCLEOTIDE SEQUENCE [LARGE SCALE GENOMIC DNA]</scope>
    <source>
        <strain evidence="2 5">JZW</strain>
    </source>
</reference>
<keyword evidence="5" id="KW-1185">Reference proteome</keyword>
<dbReference type="PANTHER" id="PTHR38037">
    <property type="entry name" value="ZN_PROTEASE DOMAIN-CONTAINING PROTEIN"/>
    <property type="match status" value="1"/>
</dbReference>
<protein>
    <submittedName>
        <fullName evidence="2">ATP-dependent zinc protease</fullName>
    </submittedName>
</protein>
<evidence type="ECO:0000313" key="4">
    <source>
        <dbReference type="Proteomes" id="UP000253506"/>
    </source>
</evidence>
<dbReference type="InterPro" id="IPR008503">
    <property type="entry name" value="Asp_endopeptidase"/>
</dbReference>
<dbReference type="Proteomes" id="UP000644167">
    <property type="component" value="Chromosome"/>
</dbReference>
<keyword evidence="2" id="KW-0645">Protease</keyword>
<sequence length="163" mass="18507">MNQQSDPKIVIGCEEWCAFPSLNIPAIKARVDSGAKTSSMHAINIKRFTHNDEHWVRFEVHPLQKNRKATVHCEAQLVDQRVIKSSSGDKESRPVIRVPLTLGNKTWEAEVTLTNRDTMGYRMLLGREAMNGRVLIDPEGLCLQGDKQEETLVELYKIPAKKK</sequence>